<dbReference type="GO" id="GO:0016491">
    <property type="term" value="F:oxidoreductase activity"/>
    <property type="evidence" value="ECO:0007669"/>
    <property type="project" value="UniProtKB-KW"/>
</dbReference>
<evidence type="ECO:0000313" key="8">
    <source>
        <dbReference type="EMBL" id="KAK9147641.1"/>
    </source>
</evidence>
<dbReference type="Pfam" id="PF03171">
    <property type="entry name" value="2OG-FeII_Oxy"/>
    <property type="match status" value="1"/>
</dbReference>
<dbReference type="InterPro" id="IPR050231">
    <property type="entry name" value="Iron_ascorbate_oxido_reductase"/>
</dbReference>
<organism evidence="8 9">
    <name type="scientific">Stephania cephalantha</name>
    <dbReference type="NCBI Taxonomy" id="152367"/>
    <lineage>
        <taxon>Eukaryota</taxon>
        <taxon>Viridiplantae</taxon>
        <taxon>Streptophyta</taxon>
        <taxon>Embryophyta</taxon>
        <taxon>Tracheophyta</taxon>
        <taxon>Spermatophyta</taxon>
        <taxon>Magnoliopsida</taxon>
        <taxon>Ranunculales</taxon>
        <taxon>Menispermaceae</taxon>
        <taxon>Menispermoideae</taxon>
        <taxon>Cissampelideae</taxon>
        <taxon>Stephania</taxon>
    </lineage>
</organism>
<gene>
    <name evidence="8" type="ORF">Scep_006398</name>
</gene>
<protein>
    <recommendedName>
        <fullName evidence="7">Fe2OG dioxygenase domain-containing protein</fullName>
    </recommendedName>
</protein>
<dbReference type="InterPro" id="IPR026992">
    <property type="entry name" value="DIOX_N"/>
</dbReference>
<evidence type="ECO:0000256" key="2">
    <source>
        <dbReference type="ARBA" id="ARBA00022723"/>
    </source>
</evidence>
<dbReference type="InterPro" id="IPR005123">
    <property type="entry name" value="Oxoglu/Fe-dep_dioxygenase_dom"/>
</dbReference>
<comment type="catalytic activity">
    <reaction evidence="5">
        <text>gibberellin A12 + 2 2-oxoglutarate + 3 O2 + H(+) = gibberellin A9 + 2 succinate + 3 CO2 + 2 H2O</text>
        <dbReference type="Rhea" id="RHEA:60772"/>
        <dbReference type="ChEBI" id="CHEBI:15377"/>
        <dbReference type="ChEBI" id="CHEBI:15378"/>
        <dbReference type="ChEBI" id="CHEBI:15379"/>
        <dbReference type="ChEBI" id="CHEBI:16526"/>
        <dbReference type="ChEBI" id="CHEBI:16810"/>
        <dbReference type="ChEBI" id="CHEBI:30031"/>
        <dbReference type="ChEBI" id="CHEBI:58627"/>
        <dbReference type="ChEBI" id="CHEBI:73255"/>
    </reaction>
    <physiologicalReaction direction="left-to-right" evidence="5">
        <dbReference type="Rhea" id="RHEA:60773"/>
    </physiologicalReaction>
</comment>
<dbReference type="SUPFAM" id="SSF51197">
    <property type="entry name" value="Clavaminate synthase-like"/>
    <property type="match status" value="1"/>
</dbReference>
<dbReference type="InterPro" id="IPR044861">
    <property type="entry name" value="IPNS-like_FE2OG_OXY"/>
</dbReference>
<evidence type="ECO:0000259" key="7">
    <source>
        <dbReference type="PROSITE" id="PS51471"/>
    </source>
</evidence>
<comment type="caution">
    <text evidence="8">The sequence shown here is derived from an EMBL/GenBank/DDBJ whole genome shotgun (WGS) entry which is preliminary data.</text>
</comment>
<evidence type="ECO:0000256" key="1">
    <source>
        <dbReference type="ARBA" id="ARBA00001961"/>
    </source>
</evidence>
<reference evidence="8 9" key="1">
    <citation type="submission" date="2024-01" db="EMBL/GenBank/DDBJ databases">
        <title>Genome assemblies of Stephania.</title>
        <authorList>
            <person name="Yang L."/>
        </authorList>
    </citation>
    <scope>NUCLEOTIDE SEQUENCE [LARGE SCALE GENOMIC DNA]</scope>
    <source>
        <strain evidence="8">JXDWG</strain>
        <tissue evidence="8">Leaf</tissue>
    </source>
</reference>
<keyword evidence="2 6" id="KW-0479">Metal-binding</keyword>
<feature type="domain" description="Fe2OG dioxygenase" evidence="7">
    <location>
        <begin position="257"/>
        <end position="356"/>
    </location>
</feature>
<keyword evidence="3 6" id="KW-0560">Oxidoreductase</keyword>
<dbReference type="EMBL" id="JBBNAG010000003">
    <property type="protein sequence ID" value="KAK9147641.1"/>
    <property type="molecule type" value="Genomic_DNA"/>
</dbReference>
<accession>A0AAP0PNZ4</accession>
<dbReference type="PANTHER" id="PTHR47990">
    <property type="entry name" value="2-OXOGLUTARATE (2OG) AND FE(II)-DEPENDENT OXYGENASE SUPERFAMILY PROTEIN-RELATED"/>
    <property type="match status" value="1"/>
</dbReference>
<dbReference type="InterPro" id="IPR027443">
    <property type="entry name" value="IPNS-like_sf"/>
</dbReference>
<dbReference type="Gene3D" id="2.60.120.330">
    <property type="entry name" value="B-lactam Antibiotic, Isopenicillin N Synthase, Chain"/>
    <property type="match status" value="1"/>
</dbReference>
<comment type="cofactor">
    <cofactor evidence="1">
        <name>L-ascorbate</name>
        <dbReference type="ChEBI" id="CHEBI:38290"/>
    </cofactor>
</comment>
<name>A0AAP0PNZ4_9MAGN</name>
<evidence type="ECO:0000256" key="6">
    <source>
        <dbReference type="RuleBase" id="RU003682"/>
    </source>
</evidence>
<dbReference type="Pfam" id="PF14226">
    <property type="entry name" value="DIOX_N"/>
    <property type="match status" value="1"/>
</dbReference>
<dbReference type="FunFam" id="2.60.120.330:FF:000003">
    <property type="entry name" value="Gibberellin 20 oxidase 2"/>
    <property type="match status" value="1"/>
</dbReference>
<sequence length="421" mass="47621">MGFAEPGTTTPTKKNKKPWLFFPPYQQTLPLKFSKPTQSMATDCIALNPSLHLAKNEPEQVVFDSSVLRHVSAIPQAFVWPDDERPTAGVEVLQMPIVDLGGFLLGDPVACEETARIVGEACEKHGFFLVKNHGVDPSLIAAAQQLSDCFFDMPLIEKQRAQRKPGQNCGYSSAFTGRFHSRLPWKETLTFAYSDSPNCSELVENYFVGIMGDGFRHVGKVYQEYCEAMNTLSLGIMEILGTSLGVEREHYKEFFKGNDSVLRLNFYPPCQKPDVTLGTGPHCDPTSLTILYQDMEGLQVFVDGKWWSVAPEPETFVVNIGDTFMALSNGRFKSCLHRAVVNSEVARKSLAFFLCPEKNKLVRAPNELVDNEHPRMYPNFTWSTLLDFTQKHYRADMNTLDHFTQWLQQQQQQQQQLNNSN</sequence>
<dbReference type="GO" id="GO:0009685">
    <property type="term" value="P:gibberellin metabolic process"/>
    <property type="evidence" value="ECO:0007669"/>
    <property type="project" value="UniProtKB-ARBA"/>
</dbReference>
<evidence type="ECO:0000256" key="3">
    <source>
        <dbReference type="ARBA" id="ARBA00023002"/>
    </source>
</evidence>
<dbReference type="Proteomes" id="UP001419268">
    <property type="component" value="Unassembled WGS sequence"/>
</dbReference>
<dbReference type="AlphaFoldDB" id="A0AAP0PNZ4"/>
<evidence type="ECO:0000256" key="5">
    <source>
        <dbReference type="ARBA" id="ARBA00050508"/>
    </source>
</evidence>
<keyword evidence="9" id="KW-1185">Reference proteome</keyword>
<evidence type="ECO:0000313" key="9">
    <source>
        <dbReference type="Proteomes" id="UP001419268"/>
    </source>
</evidence>
<dbReference type="PROSITE" id="PS51471">
    <property type="entry name" value="FE2OG_OXY"/>
    <property type="match status" value="1"/>
</dbReference>
<proteinExistence type="inferred from homology"/>
<dbReference type="GO" id="GO:0046872">
    <property type="term" value="F:metal ion binding"/>
    <property type="evidence" value="ECO:0007669"/>
    <property type="project" value="UniProtKB-KW"/>
</dbReference>
<comment type="similarity">
    <text evidence="6">Belongs to the iron/ascorbate-dependent oxidoreductase family.</text>
</comment>
<keyword evidence="4 6" id="KW-0408">Iron</keyword>
<evidence type="ECO:0000256" key="4">
    <source>
        <dbReference type="ARBA" id="ARBA00023004"/>
    </source>
</evidence>